<reference evidence="2" key="1">
    <citation type="submission" date="2022-04" db="EMBL/GenBank/DDBJ databases">
        <title>Human microbiome associated bacterial genomes.</title>
        <authorList>
            <person name="Sandstrom S."/>
            <person name="Salamzade R."/>
            <person name="Kalan L.R."/>
        </authorList>
    </citation>
    <scope>NUCLEOTIDE SEQUENCE</scope>
    <source>
        <strain evidence="2">P3-SID1762</strain>
    </source>
</reference>
<dbReference type="Proteomes" id="UP001206890">
    <property type="component" value="Unassembled WGS sequence"/>
</dbReference>
<accession>A0AAW5Q654</accession>
<dbReference type="RefSeq" id="WP_070719816.1">
    <property type="nucleotide sequence ID" value="NZ_JALXRO010000002.1"/>
</dbReference>
<dbReference type="AlphaFoldDB" id="A0AAW5Q654"/>
<sequence>MSGPKGIEYEIQQARFREERALADAQAGWRRLTAAVRRFRIGCEVTGHTDLFVELPVTPTGDSAPWRRACEQVRQRLERSQAEFDRRRQEELHRRVEHDISAAVAELKRSEAIRIAAALDAARAHAAEVETSSTVSDAVTDRGPTREDVRKSVDAELRRLTEHSPELTSLGALIIAEDPRRSRLLVADLAGRVSAANRVAATRREYARTIDDLRAKAESIAAEAGVVGGSDPSLYLDRAETTIAAGGDPAADLRTASDIVVGLERLAATGSERRFVMRAVTESLAELGYTVHGTEVGTAETLLFRSSAAATDTHLVRVEVDGEEVGIRTVRTSGSTTRLQDMAADESLCADLDPFLAGLSDRGVTSGRIRRTEAGVVSPPVVAVRESGAGTRGEATAATTDAAAAARRRRARTTRQQQGGTR</sequence>
<gene>
    <name evidence="2" type="ORF">M3D93_01605</name>
</gene>
<dbReference type="EMBL" id="JALXTC010000004">
    <property type="protein sequence ID" value="MCT2116461.1"/>
    <property type="molecule type" value="Genomic_DNA"/>
</dbReference>
<comment type="caution">
    <text evidence="2">The sequence shown here is derived from an EMBL/GenBank/DDBJ whole genome shotgun (WGS) entry which is preliminary data.</text>
</comment>
<evidence type="ECO:0000313" key="3">
    <source>
        <dbReference type="Proteomes" id="UP001206890"/>
    </source>
</evidence>
<evidence type="ECO:0000256" key="1">
    <source>
        <dbReference type="SAM" id="MobiDB-lite"/>
    </source>
</evidence>
<evidence type="ECO:0000313" key="2">
    <source>
        <dbReference type="EMBL" id="MCT2116461.1"/>
    </source>
</evidence>
<organism evidence="2 3">
    <name type="scientific">Dietzia cinnamea</name>
    <dbReference type="NCBI Taxonomy" id="321318"/>
    <lineage>
        <taxon>Bacteria</taxon>
        <taxon>Bacillati</taxon>
        <taxon>Actinomycetota</taxon>
        <taxon>Actinomycetes</taxon>
        <taxon>Mycobacteriales</taxon>
        <taxon>Dietziaceae</taxon>
        <taxon>Dietzia</taxon>
    </lineage>
</organism>
<feature type="region of interest" description="Disordered" evidence="1">
    <location>
        <begin position="387"/>
        <end position="422"/>
    </location>
</feature>
<protein>
    <submittedName>
        <fullName evidence="2">Uncharacterized protein</fullName>
    </submittedName>
</protein>
<name>A0AAW5Q654_9ACTN</name>
<feature type="compositionally biased region" description="Low complexity" evidence="1">
    <location>
        <begin position="388"/>
        <end position="405"/>
    </location>
</feature>
<proteinExistence type="predicted"/>